<dbReference type="PANTHER" id="PTHR47955">
    <property type="entry name" value="CYTOCHROME P450 FAMILY 71 PROTEIN"/>
    <property type="match status" value="1"/>
</dbReference>
<evidence type="ECO:0000256" key="2">
    <source>
        <dbReference type="ARBA" id="ARBA00010617"/>
    </source>
</evidence>
<name>A0A438CB06_VITVI</name>
<dbReference type="Pfam" id="PF00067">
    <property type="entry name" value="p450"/>
    <property type="match status" value="1"/>
</dbReference>
<evidence type="ECO:0000313" key="10">
    <source>
        <dbReference type="Proteomes" id="UP000288805"/>
    </source>
</evidence>
<evidence type="ECO:0000256" key="4">
    <source>
        <dbReference type="ARBA" id="ARBA00022723"/>
    </source>
</evidence>
<comment type="similarity">
    <text evidence="2">Belongs to the cytochrome P450 family.</text>
</comment>
<gene>
    <name evidence="9" type="primary">CYP71A9_2</name>
    <name evidence="9" type="ORF">CK203_112411</name>
</gene>
<accession>A0A438CB06</accession>
<protein>
    <submittedName>
        <fullName evidence="9">Cytochrome P450 71A9</fullName>
    </submittedName>
</protein>
<proteinExistence type="inferred from homology"/>
<keyword evidence="4" id="KW-0479">Metal-binding</keyword>
<evidence type="ECO:0000313" key="9">
    <source>
        <dbReference type="EMBL" id="RVW20431.1"/>
    </source>
</evidence>
<evidence type="ECO:0000256" key="7">
    <source>
        <dbReference type="ARBA" id="ARBA00023033"/>
    </source>
</evidence>
<dbReference type="AlphaFoldDB" id="A0A438CB06"/>
<keyword evidence="6" id="KW-0408">Iron</keyword>
<evidence type="ECO:0000256" key="6">
    <source>
        <dbReference type="ARBA" id="ARBA00023004"/>
    </source>
</evidence>
<keyword evidence="3" id="KW-0349">Heme</keyword>
<sequence>MVSKLIFNPNVGLYRPHKGCLSVWPRNLMGHNQDVVFVWEFDGGGDNGTRRFPEILQETQNLLGGFCIADFFPWMGWFDKLNAWLGCQVDKNFMELDRIYDKGIEVHLDPERPEPEHEDLVDVLIRVQKDLKQVVALSNEKIKGVLTVEENDLSQLIYLKLVVKESLRLHLPGPSLVPRKTTENCTIRGRVHKHSASFDWELPNGMRREDLDMEEAFGLRQPPTLPPQAAVSCDTHKIGSPAAATPTATATATAIPTAAHDTHRATAAPPEPRDAHISIACSSRRPQQHRRQLATPTAAPPAARDAHSSPPAARLLLVILGLFPSSNSPLSIIQL</sequence>
<dbReference type="InterPro" id="IPR036396">
    <property type="entry name" value="Cyt_P450_sf"/>
</dbReference>
<evidence type="ECO:0000256" key="3">
    <source>
        <dbReference type="ARBA" id="ARBA00022617"/>
    </source>
</evidence>
<dbReference type="Proteomes" id="UP000288805">
    <property type="component" value="Unassembled WGS sequence"/>
</dbReference>
<dbReference type="Gene3D" id="1.10.630.10">
    <property type="entry name" value="Cytochrome P450"/>
    <property type="match status" value="2"/>
</dbReference>
<dbReference type="GO" id="GO:0005506">
    <property type="term" value="F:iron ion binding"/>
    <property type="evidence" value="ECO:0007669"/>
    <property type="project" value="InterPro"/>
</dbReference>
<feature type="region of interest" description="Disordered" evidence="8">
    <location>
        <begin position="282"/>
        <end position="308"/>
    </location>
</feature>
<dbReference type="EMBL" id="QGNW01002368">
    <property type="protein sequence ID" value="RVW20431.1"/>
    <property type="molecule type" value="Genomic_DNA"/>
</dbReference>
<dbReference type="SUPFAM" id="SSF48264">
    <property type="entry name" value="Cytochrome P450"/>
    <property type="match status" value="1"/>
</dbReference>
<keyword evidence="5" id="KW-0560">Oxidoreductase</keyword>
<reference evidence="9 10" key="1">
    <citation type="journal article" date="2018" name="PLoS Genet.">
        <title>Population sequencing reveals clonal diversity and ancestral inbreeding in the grapevine cultivar Chardonnay.</title>
        <authorList>
            <person name="Roach M.J."/>
            <person name="Johnson D.L."/>
            <person name="Bohlmann J."/>
            <person name="van Vuuren H.J."/>
            <person name="Jones S.J."/>
            <person name="Pretorius I.S."/>
            <person name="Schmidt S.A."/>
            <person name="Borneman A.R."/>
        </authorList>
    </citation>
    <scope>NUCLEOTIDE SEQUENCE [LARGE SCALE GENOMIC DNA]</scope>
    <source>
        <strain evidence="10">cv. Chardonnay</strain>
        <tissue evidence="9">Leaf</tissue>
    </source>
</reference>
<comment type="cofactor">
    <cofactor evidence="1">
        <name>heme</name>
        <dbReference type="ChEBI" id="CHEBI:30413"/>
    </cofactor>
</comment>
<dbReference type="GO" id="GO:0016705">
    <property type="term" value="F:oxidoreductase activity, acting on paired donors, with incorporation or reduction of molecular oxygen"/>
    <property type="evidence" value="ECO:0007669"/>
    <property type="project" value="InterPro"/>
</dbReference>
<dbReference type="PANTHER" id="PTHR47955:SF19">
    <property type="entry name" value="CYTOCHROME P450 71A9-LIKE ISOFORM X1"/>
    <property type="match status" value="1"/>
</dbReference>
<evidence type="ECO:0000256" key="5">
    <source>
        <dbReference type="ARBA" id="ARBA00023002"/>
    </source>
</evidence>
<evidence type="ECO:0000256" key="1">
    <source>
        <dbReference type="ARBA" id="ARBA00001971"/>
    </source>
</evidence>
<comment type="caution">
    <text evidence="9">The sequence shown here is derived from an EMBL/GenBank/DDBJ whole genome shotgun (WGS) entry which is preliminary data.</text>
</comment>
<dbReference type="InterPro" id="IPR001128">
    <property type="entry name" value="Cyt_P450"/>
</dbReference>
<dbReference type="GO" id="GO:0020037">
    <property type="term" value="F:heme binding"/>
    <property type="evidence" value="ECO:0007669"/>
    <property type="project" value="InterPro"/>
</dbReference>
<organism evidence="9 10">
    <name type="scientific">Vitis vinifera</name>
    <name type="common">Grape</name>
    <dbReference type="NCBI Taxonomy" id="29760"/>
    <lineage>
        <taxon>Eukaryota</taxon>
        <taxon>Viridiplantae</taxon>
        <taxon>Streptophyta</taxon>
        <taxon>Embryophyta</taxon>
        <taxon>Tracheophyta</taxon>
        <taxon>Spermatophyta</taxon>
        <taxon>Magnoliopsida</taxon>
        <taxon>eudicotyledons</taxon>
        <taxon>Gunneridae</taxon>
        <taxon>Pentapetalae</taxon>
        <taxon>rosids</taxon>
        <taxon>Vitales</taxon>
        <taxon>Vitaceae</taxon>
        <taxon>Viteae</taxon>
        <taxon>Vitis</taxon>
    </lineage>
</organism>
<dbReference type="GO" id="GO:0004497">
    <property type="term" value="F:monooxygenase activity"/>
    <property type="evidence" value="ECO:0007669"/>
    <property type="project" value="UniProtKB-KW"/>
</dbReference>
<feature type="compositionally biased region" description="Low complexity" evidence="8">
    <location>
        <begin position="294"/>
        <end position="308"/>
    </location>
</feature>
<evidence type="ECO:0000256" key="8">
    <source>
        <dbReference type="SAM" id="MobiDB-lite"/>
    </source>
</evidence>
<keyword evidence="7" id="KW-0503">Monooxygenase</keyword>